<evidence type="ECO:0000256" key="1">
    <source>
        <dbReference type="SAM" id="MobiDB-lite"/>
    </source>
</evidence>
<gene>
    <name evidence="3" type="ORF">ACFSNB_11770</name>
</gene>
<proteinExistence type="predicted"/>
<reference evidence="4" key="1">
    <citation type="journal article" date="2019" name="Int. J. Syst. Evol. Microbiol.">
        <title>The Global Catalogue of Microorganisms (GCM) 10K type strain sequencing project: providing services to taxonomists for standard genome sequencing and annotation.</title>
        <authorList>
            <consortium name="The Broad Institute Genomics Platform"/>
            <consortium name="The Broad Institute Genome Sequencing Center for Infectious Disease"/>
            <person name="Wu L."/>
            <person name="Ma J."/>
        </authorList>
    </citation>
    <scope>NUCLEOTIDE SEQUENCE [LARGE SCALE GENOMIC DNA]</scope>
    <source>
        <strain evidence="4">KCTC 15012</strain>
    </source>
</reference>
<accession>A0ABW5CB26</accession>
<dbReference type="Proteomes" id="UP001597296">
    <property type="component" value="Unassembled WGS sequence"/>
</dbReference>
<protein>
    <submittedName>
        <fullName evidence="3">Spy/CpxP family protein refolding chaperone</fullName>
    </submittedName>
</protein>
<organism evidence="3 4">
    <name type="scientific">Phaeospirillum tilakii</name>
    <dbReference type="NCBI Taxonomy" id="741673"/>
    <lineage>
        <taxon>Bacteria</taxon>
        <taxon>Pseudomonadati</taxon>
        <taxon>Pseudomonadota</taxon>
        <taxon>Alphaproteobacteria</taxon>
        <taxon>Rhodospirillales</taxon>
        <taxon>Rhodospirillaceae</taxon>
        <taxon>Phaeospirillum</taxon>
    </lineage>
</organism>
<name>A0ABW5CB26_9PROT</name>
<evidence type="ECO:0000313" key="4">
    <source>
        <dbReference type="Proteomes" id="UP001597296"/>
    </source>
</evidence>
<keyword evidence="4" id="KW-1185">Reference proteome</keyword>
<feature type="compositionally biased region" description="Gly residues" evidence="1">
    <location>
        <begin position="144"/>
        <end position="154"/>
    </location>
</feature>
<dbReference type="InterPro" id="IPR012899">
    <property type="entry name" value="LTXXQ"/>
</dbReference>
<dbReference type="Pfam" id="PF07813">
    <property type="entry name" value="LTXXQ"/>
    <property type="match status" value="1"/>
</dbReference>
<feature type="region of interest" description="Disordered" evidence="1">
    <location>
        <begin position="139"/>
        <end position="180"/>
    </location>
</feature>
<keyword evidence="2" id="KW-0732">Signal</keyword>
<feature type="signal peptide" evidence="2">
    <location>
        <begin position="1"/>
        <end position="26"/>
    </location>
</feature>
<comment type="caution">
    <text evidence="3">The sequence shown here is derived from an EMBL/GenBank/DDBJ whole genome shotgun (WGS) entry which is preliminary data.</text>
</comment>
<dbReference type="RefSeq" id="WP_377316739.1">
    <property type="nucleotide sequence ID" value="NZ_JBHUIY010000022.1"/>
</dbReference>
<dbReference type="EMBL" id="JBHUIY010000022">
    <property type="protein sequence ID" value="MFD2234484.1"/>
    <property type="molecule type" value="Genomic_DNA"/>
</dbReference>
<evidence type="ECO:0000313" key="3">
    <source>
        <dbReference type="EMBL" id="MFD2234484.1"/>
    </source>
</evidence>
<sequence length="180" mass="18887">MKPYPHLIPAAVLAVTLAAAIGAAHADSMPRPGPAAFCADQDARLAAHLAYTETKLGLTPAQTEEFRRLSETLKAAQAPLKALCPTDGQPPATALPARLDRQQKMIEAQGEAVRRSAPALLKFYQTLTPAQQALADDLLVIPGGHPGPHFGGHRPGPDGRPGPGPDRRGEGPQPPNCADR</sequence>
<feature type="chain" id="PRO_5046991335" evidence="2">
    <location>
        <begin position="27"/>
        <end position="180"/>
    </location>
</feature>
<evidence type="ECO:0000256" key="2">
    <source>
        <dbReference type="SAM" id="SignalP"/>
    </source>
</evidence>